<dbReference type="AlphaFoldDB" id="A0A9N9HIB3"/>
<reference evidence="1" key="1">
    <citation type="submission" date="2021-06" db="EMBL/GenBank/DDBJ databases">
        <authorList>
            <person name="Kallberg Y."/>
            <person name="Tangrot J."/>
            <person name="Rosling A."/>
        </authorList>
    </citation>
    <scope>NUCLEOTIDE SEQUENCE</scope>
    <source>
        <strain evidence="1">MT106</strain>
    </source>
</reference>
<keyword evidence="2" id="KW-1185">Reference proteome</keyword>
<gene>
    <name evidence="1" type="ORF">AGERDE_LOCUS13206</name>
</gene>
<protein>
    <submittedName>
        <fullName evidence="1">8675_t:CDS:1</fullName>
    </submittedName>
</protein>
<dbReference type="EMBL" id="CAJVPL010015656">
    <property type="protein sequence ID" value="CAG8693876.1"/>
    <property type="molecule type" value="Genomic_DNA"/>
</dbReference>
<proteinExistence type="predicted"/>
<organism evidence="1 2">
    <name type="scientific">Ambispora gerdemannii</name>
    <dbReference type="NCBI Taxonomy" id="144530"/>
    <lineage>
        <taxon>Eukaryota</taxon>
        <taxon>Fungi</taxon>
        <taxon>Fungi incertae sedis</taxon>
        <taxon>Mucoromycota</taxon>
        <taxon>Glomeromycotina</taxon>
        <taxon>Glomeromycetes</taxon>
        <taxon>Archaeosporales</taxon>
        <taxon>Ambisporaceae</taxon>
        <taxon>Ambispora</taxon>
    </lineage>
</organism>
<dbReference type="Proteomes" id="UP000789831">
    <property type="component" value="Unassembled WGS sequence"/>
</dbReference>
<comment type="caution">
    <text evidence="1">The sequence shown here is derived from an EMBL/GenBank/DDBJ whole genome shotgun (WGS) entry which is preliminary data.</text>
</comment>
<feature type="non-terminal residue" evidence="1">
    <location>
        <position position="1"/>
    </location>
</feature>
<evidence type="ECO:0000313" key="2">
    <source>
        <dbReference type="Proteomes" id="UP000789831"/>
    </source>
</evidence>
<dbReference type="OrthoDB" id="6159137at2759"/>
<sequence length="41" mass="4462">LKLLDTNDLRELAHLMNDPDIFKVKVEAAVAKITAGSIVAK</sequence>
<evidence type="ECO:0000313" key="1">
    <source>
        <dbReference type="EMBL" id="CAG8693876.1"/>
    </source>
</evidence>
<accession>A0A9N9HIB3</accession>
<name>A0A9N9HIB3_9GLOM</name>